<gene>
    <name evidence="6" type="ORF">JKP88DRAFT_351669</name>
</gene>
<dbReference type="OrthoDB" id="30195at2759"/>
<dbReference type="Pfam" id="PF04003">
    <property type="entry name" value="Utp12"/>
    <property type="match status" value="1"/>
</dbReference>
<accession>A0A835YGP9</accession>
<proteinExistence type="inferred from homology"/>
<evidence type="ECO:0000259" key="5">
    <source>
        <dbReference type="Pfam" id="PF04003"/>
    </source>
</evidence>
<evidence type="ECO:0000256" key="1">
    <source>
        <dbReference type="ARBA" id="ARBA00004123"/>
    </source>
</evidence>
<dbReference type="AlphaFoldDB" id="A0A835YGP9"/>
<name>A0A835YGP9_9STRA</name>
<dbReference type="GO" id="GO:0005730">
    <property type="term" value="C:nucleolus"/>
    <property type="evidence" value="ECO:0007669"/>
    <property type="project" value="TreeGrafter"/>
</dbReference>
<evidence type="ECO:0000256" key="2">
    <source>
        <dbReference type="ARBA" id="ARBA00023242"/>
    </source>
</evidence>
<dbReference type="Proteomes" id="UP000664859">
    <property type="component" value="Unassembled WGS sequence"/>
</dbReference>
<comment type="similarity">
    <text evidence="3">Belongs to the UTP5 family.</text>
</comment>
<evidence type="ECO:0000313" key="7">
    <source>
        <dbReference type="Proteomes" id="UP000664859"/>
    </source>
</evidence>
<evidence type="ECO:0000256" key="3">
    <source>
        <dbReference type="ARBA" id="ARBA00038335"/>
    </source>
</evidence>
<sequence length="218" mass="23098">MAFDNARNPDDASGGITKGLPSAAEKLRAVLKQLLQALHAKDEDLLQRCLSVTDPEIVDGVINRLPRKRVQPLYRLLVEQFEATPARGTSYSVWVHSMLSHHMSHIGGIQGMESAPKSKPPRSGLIELLQKAVDQRLPRLEKLLAVTGRLDLVLSHVPATPAANAAASANSGSDSGGGSESDDVGRETGEVSGQGDTDAEEDAQDTESEASEAGSDAE</sequence>
<organism evidence="6 7">
    <name type="scientific">Tribonema minus</name>
    <dbReference type="NCBI Taxonomy" id="303371"/>
    <lineage>
        <taxon>Eukaryota</taxon>
        <taxon>Sar</taxon>
        <taxon>Stramenopiles</taxon>
        <taxon>Ochrophyta</taxon>
        <taxon>PX clade</taxon>
        <taxon>Xanthophyceae</taxon>
        <taxon>Tribonematales</taxon>
        <taxon>Tribonemataceae</taxon>
        <taxon>Tribonema</taxon>
    </lineage>
</organism>
<comment type="caution">
    <text evidence="6">The sequence shown here is derived from an EMBL/GenBank/DDBJ whole genome shotgun (WGS) entry which is preliminary data.</text>
</comment>
<keyword evidence="2" id="KW-0539">Nucleus</keyword>
<dbReference type="GO" id="GO:0000462">
    <property type="term" value="P:maturation of SSU-rRNA from tricistronic rRNA transcript (SSU-rRNA, 5.8S rRNA, LSU-rRNA)"/>
    <property type="evidence" value="ECO:0007669"/>
    <property type="project" value="TreeGrafter"/>
</dbReference>
<dbReference type="EMBL" id="JAFCMP010000554">
    <property type="protein sequence ID" value="KAG5175109.1"/>
    <property type="molecule type" value="Genomic_DNA"/>
</dbReference>
<dbReference type="PANTHER" id="PTHR44267">
    <property type="entry name" value="WD REPEAT-CONTAINING PROTEIN 43"/>
    <property type="match status" value="1"/>
</dbReference>
<comment type="subcellular location">
    <subcellularLocation>
        <location evidence="1">Nucleus</location>
    </subcellularLocation>
</comment>
<feature type="region of interest" description="Disordered" evidence="4">
    <location>
        <begin position="164"/>
        <end position="218"/>
    </location>
</feature>
<evidence type="ECO:0000256" key="4">
    <source>
        <dbReference type="SAM" id="MobiDB-lite"/>
    </source>
</evidence>
<feature type="compositionally biased region" description="Low complexity" evidence="4">
    <location>
        <begin position="164"/>
        <end position="173"/>
    </location>
</feature>
<protein>
    <recommendedName>
        <fullName evidence="5">Small-subunit processome Utp12 domain-containing protein</fullName>
    </recommendedName>
</protein>
<feature type="domain" description="Small-subunit processome Utp12" evidence="5">
    <location>
        <begin position="42"/>
        <end position="154"/>
    </location>
</feature>
<reference evidence="6" key="1">
    <citation type="submission" date="2021-02" db="EMBL/GenBank/DDBJ databases">
        <title>First Annotated Genome of the Yellow-green Alga Tribonema minus.</title>
        <authorList>
            <person name="Mahan K.M."/>
        </authorList>
    </citation>
    <scope>NUCLEOTIDE SEQUENCE</scope>
    <source>
        <strain evidence="6">UTEX B ZZ1240</strain>
    </source>
</reference>
<dbReference type="InterPro" id="IPR007148">
    <property type="entry name" value="SSU_processome_Utp12"/>
</dbReference>
<feature type="compositionally biased region" description="Acidic residues" evidence="4">
    <location>
        <begin position="197"/>
        <end position="218"/>
    </location>
</feature>
<keyword evidence="7" id="KW-1185">Reference proteome</keyword>
<dbReference type="InterPro" id="IPR052414">
    <property type="entry name" value="U3_snoRNA-assoc_WDR"/>
</dbReference>
<evidence type="ECO:0000313" key="6">
    <source>
        <dbReference type="EMBL" id="KAG5175109.1"/>
    </source>
</evidence>
<dbReference type="PANTHER" id="PTHR44267:SF1">
    <property type="entry name" value="WD REPEAT-CONTAINING PROTEIN 43"/>
    <property type="match status" value="1"/>
</dbReference>